<reference evidence="2" key="1">
    <citation type="journal article" date="2014" name="Int. J. Syst. Evol. Microbiol.">
        <title>Complete genome sequence of Corynebacterium casei LMG S-19264T (=DSM 44701T), isolated from a smear-ripened cheese.</title>
        <authorList>
            <consortium name="US DOE Joint Genome Institute (JGI-PGF)"/>
            <person name="Walter F."/>
            <person name="Albersmeier A."/>
            <person name="Kalinowski J."/>
            <person name="Ruckert C."/>
        </authorList>
    </citation>
    <scope>NUCLEOTIDE SEQUENCE</scope>
    <source>
        <strain evidence="2">NBRC 110023</strain>
    </source>
</reference>
<accession>A0AA37T3F5</accession>
<dbReference type="Proteomes" id="UP001156601">
    <property type="component" value="Unassembled WGS sequence"/>
</dbReference>
<evidence type="ECO:0000259" key="1">
    <source>
        <dbReference type="Pfam" id="PF12697"/>
    </source>
</evidence>
<reference evidence="2" key="2">
    <citation type="submission" date="2023-01" db="EMBL/GenBank/DDBJ databases">
        <title>Draft genome sequence of Agaribacter marinus strain NBRC 110023.</title>
        <authorList>
            <person name="Sun Q."/>
            <person name="Mori K."/>
        </authorList>
    </citation>
    <scope>NUCLEOTIDE SEQUENCE</scope>
    <source>
        <strain evidence="2">NBRC 110023</strain>
    </source>
</reference>
<organism evidence="2 3">
    <name type="scientific">Agaribacter marinus</name>
    <dbReference type="NCBI Taxonomy" id="1431249"/>
    <lineage>
        <taxon>Bacteria</taxon>
        <taxon>Pseudomonadati</taxon>
        <taxon>Pseudomonadota</taxon>
        <taxon>Gammaproteobacteria</taxon>
        <taxon>Alteromonadales</taxon>
        <taxon>Alteromonadaceae</taxon>
        <taxon>Agaribacter</taxon>
    </lineage>
</organism>
<protein>
    <submittedName>
        <fullName evidence="2">Pimeloyl-[acyl-carrier protein] methyl ester esterase</fullName>
    </submittedName>
</protein>
<dbReference type="InterPro" id="IPR000073">
    <property type="entry name" value="AB_hydrolase_1"/>
</dbReference>
<feature type="domain" description="AB hydrolase-1" evidence="1">
    <location>
        <begin position="14"/>
        <end position="261"/>
    </location>
</feature>
<dbReference type="EMBL" id="BSOT01000006">
    <property type="protein sequence ID" value="GLR71408.1"/>
    <property type="molecule type" value="Genomic_DNA"/>
</dbReference>
<dbReference type="Gene3D" id="3.40.50.1820">
    <property type="entry name" value="alpha/beta hydrolase"/>
    <property type="match status" value="1"/>
</dbReference>
<dbReference type="InterPro" id="IPR050228">
    <property type="entry name" value="Carboxylesterase_BioH"/>
</dbReference>
<dbReference type="SUPFAM" id="SSF53474">
    <property type="entry name" value="alpha/beta-Hydrolases"/>
    <property type="match status" value="1"/>
</dbReference>
<dbReference type="RefSeq" id="WP_284217768.1">
    <property type="nucleotide sequence ID" value="NZ_BSOT01000006.1"/>
</dbReference>
<sequence length="273" mass="30481">MSQQPCNDSQTYTLVFVHGWGMNRGVWEAIEPSLFTLVDSLEGADIQCKLKFVDLLGYGERATKESDIDSQNLKYDLATLADDLNAQIPKNSVLIAWSLGGLVASIVAERRLDIKGLITVASSPKFAGSNEWSGIDVDVLMKFKQQLIEQQQATIKRFIAIQNMGVDNQRYQNKLIQESIFQYPLASTQALSDGLDILLNDDIRLVLRDITCPHLAMFGRLDSLVPYAVIPQILEYSPNTQVKIFQNAAHAPFLSHTDDFISTLENYLKLALA</sequence>
<gene>
    <name evidence="2" type="primary">bioH_1</name>
    <name evidence="2" type="ORF">GCM10007852_23160</name>
</gene>
<evidence type="ECO:0000313" key="3">
    <source>
        <dbReference type="Proteomes" id="UP001156601"/>
    </source>
</evidence>
<dbReference type="AlphaFoldDB" id="A0AA37T3F5"/>
<dbReference type="Pfam" id="PF12697">
    <property type="entry name" value="Abhydrolase_6"/>
    <property type="match status" value="1"/>
</dbReference>
<keyword evidence="3" id="KW-1185">Reference proteome</keyword>
<dbReference type="PANTHER" id="PTHR43194:SF5">
    <property type="entry name" value="PIMELOYL-[ACYL-CARRIER PROTEIN] METHYL ESTER ESTERASE"/>
    <property type="match status" value="1"/>
</dbReference>
<dbReference type="PANTHER" id="PTHR43194">
    <property type="entry name" value="HYDROLASE ALPHA/BETA FOLD FAMILY"/>
    <property type="match status" value="1"/>
</dbReference>
<proteinExistence type="predicted"/>
<evidence type="ECO:0000313" key="2">
    <source>
        <dbReference type="EMBL" id="GLR71408.1"/>
    </source>
</evidence>
<name>A0AA37T3F5_9ALTE</name>
<dbReference type="InterPro" id="IPR029058">
    <property type="entry name" value="AB_hydrolase_fold"/>
</dbReference>
<comment type="caution">
    <text evidence="2">The sequence shown here is derived from an EMBL/GenBank/DDBJ whole genome shotgun (WGS) entry which is preliminary data.</text>
</comment>